<keyword evidence="2" id="KW-1185">Reference proteome</keyword>
<dbReference type="Proteomes" id="UP001044222">
    <property type="component" value="Unassembled WGS sequence"/>
</dbReference>
<dbReference type="AlphaFoldDB" id="A0A9D3MQ27"/>
<evidence type="ECO:0000313" key="2">
    <source>
        <dbReference type="Proteomes" id="UP001044222"/>
    </source>
</evidence>
<gene>
    <name evidence="1" type="ORF">ANANG_G00056920</name>
</gene>
<protein>
    <submittedName>
        <fullName evidence="1">Uncharacterized protein</fullName>
    </submittedName>
</protein>
<comment type="caution">
    <text evidence="1">The sequence shown here is derived from an EMBL/GenBank/DDBJ whole genome shotgun (WGS) entry which is preliminary data.</text>
</comment>
<reference evidence="1" key="1">
    <citation type="submission" date="2021-01" db="EMBL/GenBank/DDBJ databases">
        <title>A chromosome-scale assembly of European eel, Anguilla anguilla.</title>
        <authorList>
            <person name="Henkel C."/>
            <person name="Jong-Raadsen S.A."/>
            <person name="Dufour S."/>
            <person name="Weltzien F.-A."/>
            <person name="Palstra A.P."/>
            <person name="Pelster B."/>
            <person name="Spaink H.P."/>
            <person name="Van Den Thillart G.E."/>
            <person name="Jansen H."/>
            <person name="Zahm M."/>
            <person name="Klopp C."/>
            <person name="Cedric C."/>
            <person name="Louis A."/>
            <person name="Berthelot C."/>
            <person name="Parey E."/>
            <person name="Roest Crollius H."/>
            <person name="Montfort J."/>
            <person name="Robinson-Rechavi M."/>
            <person name="Bucao C."/>
            <person name="Bouchez O."/>
            <person name="Gislard M."/>
            <person name="Lluch J."/>
            <person name="Milhes M."/>
            <person name="Lampietro C."/>
            <person name="Lopez Roques C."/>
            <person name="Donnadieu C."/>
            <person name="Braasch I."/>
            <person name="Desvignes T."/>
            <person name="Postlethwait J."/>
            <person name="Bobe J."/>
            <person name="Guiguen Y."/>
            <person name="Dirks R."/>
        </authorList>
    </citation>
    <scope>NUCLEOTIDE SEQUENCE</scope>
    <source>
        <strain evidence="1">Tag_6206</strain>
        <tissue evidence="1">Liver</tissue>
    </source>
</reference>
<accession>A0A9D3MQ27</accession>
<evidence type="ECO:0000313" key="1">
    <source>
        <dbReference type="EMBL" id="KAG5851916.1"/>
    </source>
</evidence>
<proteinExistence type="predicted"/>
<dbReference type="EMBL" id="JAFIRN010000003">
    <property type="protein sequence ID" value="KAG5851916.1"/>
    <property type="molecule type" value="Genomic_DNA"/>
</dbReference>
<organism evidence="1 2">
    <name type="scientific">Anguilla anguilla</name>
    <name type="common">European freshwater eel</name>
    <name type="synonym">Muraena anguilla</name>
    <dbReference type="NCBI Taxonomy" id="7936"/>
    <lineage>
        <taxon>Eukaryota</taxon>
        <taxon>Metazoa</taxon>
        <taxon>Chordata</taxon>
        <taxon>Craniata</taxon>
        <taxon>Vertebrata</taxon>
        <taxon>Euteleostomi</taxon>
        <taxon>Actinopterygii</taxon>
        <taxon>Neopterygii</taxon>
        <taxon>Teleostei</taxon>
        <taxon>Anguilliformes</taxon>
        <taxon>Anguillidae</taxon>
        <taxon>Anguilla</taxon>
    </lineage>
</organism>
<name>A0A9D3MQ27_ANGAN</name>
<sequence length="116" mass="12963">MVRLLPVEPLALCQQCHVSTVILSTFSTSISKPCSSSTIFHTSADCLSLAVPRITICMYVGLRCSEGVMELGLDFYFCQPSVVCVQPNLNKAHYVQKYIHCHSPFSIWCFCLSDCY</sequence>